<dbReference type="Proteomes" id="UP000265703">
    <property type="component" value="Unassembled WGS sequence"/>
</dbReference>
<dbReference type="AlphaFoldDB" id="A0A397SBL7"/>
<accession>A0A397SBL7</accession>
<name>A0A397SBL7_9GLOM</name>
<proteinExistence type="predicted"/>
<gene>
    <name evidence="1" type="ORF">C1645_840012</name>
</gene>
<organism evidence="1 2">
    <name type="scientific">Glomus cerebriforme</name>
    <dbReference type="NCBI Taxonomy" id="658196"/>
    <lineage>
        <taxon>Eukaryota</taxon>
        <taxon>Fungi</taxon>
        <taxon>Fungi incertae sedis</taxon>
        <taxon>Mucoromycota</taxon>
        <taxon>Glomeromycotina</taxon>
        <taxon>Glomeromycetes</taxon>
        <taxon>Glomerales</taxon>
        <taxon>Glomeraceae</taxon>
        <taxon>Glomus</taxon>
    </lineage>
</organism>
<reference evidence="1 2" key="1">
    <citation type="submission" date="2018-06" db="EMBL/GenBank/DDBJ databases">
        <title>Comparative genomics reveals the genomic features of Rhizophagus irregularis, R. cerebriforme, R. diaphanum and Gigaspora rosea, and their symbiotic lifestyle signature.</title>
        <authorList>
            <person name="Morin E."/>
            <person name="San Clemente H."/>
            <person name="Chen E.C.H."/>
            <person name="De La Providencia I."/>
            <person name="Hainaut M."/>
            <person name="Kuo A."/>
            <person name="Kohler A."/>
            <person name="Murat C."/>
            <person name="Tang N."/>
            <person name="Roy S."/>
            <person name="Loubradou J."/>
            <person name="Henrissat B."/>
            <person name="Grigoriev I.V."/>
            <person name="Corradi N."/>
            <person name="Roux C."/>
            <person name="Martin F.M."/>
        </authorList>
    </citation>
    <scope>NUCLEOTIDE SEQUENCE [LARGE SCALE GENOMIC DNA]</scope>
    <source>
        <strain evidence="1 2">DAOM 227022</strain>
    </source>
</reference>
<evidence type="ECO:0000313" key="2">
    <source>
        <dbReference type="Proteomes" id="UP000265703"/>
    </source>
</evidence>
<dbReference type="OrthoDB" id="2351273at2759"/>
<keyword evidence="2" id="KW-1185">Reference proteome</keyword>
<sequence length="118" mass="13868">MILNELSKSLPLSLNYLDLNLVINPNDLQNFLKNFNQINLKRLLIRNRSSCNLDITLNILKEFIKENNSLDSFSYCIRNNSNFHNNLELLVKEIQSFVRMKSYDDLVIKVDDDGKLLY</sequence>
<comment type="caution">
    <text evidence="1">The sequence shown here is derived from an EMBL/GenBank/DDBJ whole genome shotgun (WGS) entry which is preliminary data.</text>
</comment>
<evidence type="ECO:0008006" key="3">
    <source>
        <dbReference type="Google" id="ProtNLM"/>
    </source>
</evidence>
<dbReference type="EMBL" id="QKYT01001163">
    <property type="protein sequence ID" value="RIA79744.1"/>
    <property type="molecule type" value="Genomic_DNA"/>
</dbReference>
<protein>
    <recommendedName>
        <fullName evidence="3">F-box domain-containing protein</fullName>
    </recommendedName>
</protein>
<evidence type="ECO:0000313" key="1">
    <source>
        <dbReference type="EMBL" id="RIA79744.1"/>
    </source>
</evidence>